<dbReference type="RefSeq" id="WP_024070887.1">
    <property type="nucleotide sequence ID" value="NC_023062.1"/>
</dbReference>
<evidence type="ECO:0000313" key="2">
    <source>
        <dbReference type="Proteomes" id="UP000018745"/>
    </source>
</evidence>
<sequence>MFPAGEKIIAFELDFLCCKKDYSVKELNNLFSLLKELGVYNNLFLFTNNSLQQSINFLREQELNIGYLVSNSGSCVYNLITNKKEKEKILGKEVLEPILRFSFFNDLIFIAHYSNQSFIYGFDYLTPEKQGTYLYFSQLKNLWEIKEVINSDSVYSLEILFEESNSELRLSKINNCLNSIKNLKVDINYLVVDPIIYLFSKNNSKLQIISEVMGANQEEISSNLIYSSWATPDLELAESSFFWLSFSEFATWIGRELPHKSVIFLENNSQAWIDWWRDQDYLWRENLLKLNWISRKINRLETNIEENNDSCFELDLISGSFRSKAINERWNSWALFQRKSLLEHKESLVTLFLWPEQLKNLLVSKNLAN</sequence>
<name>A0ABN4BL88_9MOLU</name>
<protein>
    <recommendedName>
        <fullName evidence="3">NodB homology domain-containing protein</fullName>
    </recommendedName>
</protein>
<dbReference type="EMBL" id="CP006935">
    <property type="protein sequence ID" value="AHC40093.1"/>
    <property type="molecule type" value="Genomic_DNA"/>
</dbReference>
<dbReference type="InterPro" id="IPR036412">
    <property type="entry name" value="HAD-like_sf"/>
</dbReference>
<gene>
    <name evidence="1" type="ORF">OVS_00440</name>
</gene>
<evidence type="ECO:0000313" key="1">
    <source>
        <dbReference type="EMBL" id="AHC40093.1"/>
    </source>
</evidence>
<reference evidence="1 2" key="1">
    <citation type="journal article" date="2014" name="Genome Announc.">
        <title>Complete Genome Sequence of Mycoplasma ovis Strain Michigan, a Hemoplasma of Sheep with Two Distinct 16S rRNA Genes.</title>
        <authorList>
            <person name="Deshuillers P.L."/>
            <person name="Santos A.P."/>
            <person name="do Nascimento N.C."/>
            <person name="Hampel J.A."/>
            <person name="Bergin I.L."/>
            <person name="Dyson M.C."/>
            <person name="Messick J.B."/>
        </authorList>
    </citation>
    <scope>NUCLEOTIDE SEQUENCE [LARGE SCALE GENOMIC DNA]</scope>
    <source>
        <strain evidence="1 2">Michigan</strain>
    </source>
</reference>
<accession>A0ABN4BL88</accession>
<keyword evidence="2" id="KW-1185">Reference proteome</keyword>
<dbReference type="SUPFAM" id="SSF56784">
    <property type="entry name" value="HAD-like"/>
    <property type="match status" value="1"/>
</dbReference>
<organism evidence="1 2">
    <name type="scientific">Mycoplasma ovis str. Michigan</name>
    <dbReference type="NCBI Taxonomy" id="1415773"/>
    <lineage>
        <taxon>Bacteria</taxon>
        <taxon>Bacillati</taxon>
        <taxon>Mycoplasmatota</taxon>
        <taxon>Mollicutes</taxon>
        <taxon>Mycoplasmataceae</taxon>
        <taxon>Mycoplasma</taxon>
    </lineage>
</organism>
<evidence type="ECO:0008006" key="3">
    <source>
        <dbReference type="Google" id="ProtNLM"/>
    </source>
</evidence>
<proteinExistence type="predicted"/>
<dbReference type="Proteomes" id="UP000018745">
    <property type="component" value="Chromosome"/>
</dbReference>